<keyword evidence="3" id="KW-1185">Reference proteome</keyword>
<proteinExistence type="predicted"/>
<dbReference type="AlphaFoldDB" id="A0A1M7B693"/>
<feature type="transmembrane region" description="Helical" evidence="1">
    <location>
        <begin position="12"/>
        <end position="33"/>
    </location>
</feature>
<name>A0A1M7B693_9RHOB</name>
<keyword evidence="1" id="KW-1133">Transmembrane helix</keyword>
<dbReference type="STRING" id="1054996.SAMN05444414_11681"/>
<dbReference type="Proteomes" id="UP000184191">
    <property type="component" value="Unassembled WGS sequence"/>
</dbReference>
<feature type="transmembrane region" description="Helical" evidence="1">
    <location>
        <begin position="78"/>
        <end position="97"/>
    </location>
</feature>
<evidence type="ECO:0000313" key="3">
    <source>
        <dbReference type="Proteomes" id="UP000184191"/>
    </source>
</evidence>
<evidence type="ECO:0000313" key="2">
    <source>
        <dbReference type="EMBL" id="SHL50492.1"/>
    </source>
</evidence>
<feature type="transmembrane region" description="Helical" evidence="1">
    <location>
        <begin position="53"/>
        <end position="71"/>
    </location>
</feature>
<feature type="transmembrane region" description="Helical" evidence="1">
    <location>
        <begin position="140"/>
        <end position="161"/>
    </location>
</feature>
<gene>
    <name evidence="2" type="ORF">SAMN05444414_11681</name>
</gene>
<reference evidence="3" key="1">
    <citation type="submission" date="2016-11" db="EMBL/GenBank/DDBJ databases">
        <authorList>
            <person name="Varghese N."/>
            <person name="Submissions S."/>
        </authorList>
    </citation>
    <scope>NUCLEOTIDE SEQUENCE [LARGE SCALE GENOMIC DNA]</scope>
    <source>
        <strain evidence="3">DSM 29327</strain>
    </source>
</reference>
<evidence type="ECO:0000256" key="1">
    <source>
        <dbReference type="SAM" id="Phobius"/>
    </source>
</evidence>
<keyword evidence="1" id="KW-0472">Membrane</keyword>
<protein>
    <submittedName>
        <fullName evidence="2">Uncharacterized protein</fullName>
    </submittedName>
</protein>
<dbReference type="EMBL" id="FRBN01000016">
    <property type="protein sequence ID" value="SHL50492.1"/>
    <property type="molecule type" value="Genomic_DNA"/>
</dbReference>
<keyword evidence="1" id="KW-0812">Transmembrane</keyword>
<dbReference type="RefSeq" id="WP_073198944.1">
    <property type="nucleotide sequence ID" value="NZ_FRBN01000016.1"/>
</dbReference>
<organism evidence="2 3">
    <name type="scientific">Roseovarius marisflavi</name>
    <dbReference type="NCBI Taxonomy" id="1054996"/>
    <lineage>
        <taxon>Bacteria</taxon>
        <taxon>Pseudomonadati</taxon>
        <taxon>Pseudomonadota</taxon>
        <taxon>Alphaproteobacteria</taxon>
        <taxon>Rhodobacterales</taxon>
        <taxon>Roseobacteraceae</taxon>
        <taxon>Roseovarius</taxon>
    </lineage>
</organism>
<sequence length="229" mass="25767">MVRLNAPSRLSVADSFLFGMANATLLFTVIYYVTGLHEPFRLGFATEDGPVEWGTAICLFLSSLVLFRNAFALWGRRGVTAALLTGFYGLLFFFASGEEISWGFRLFHRQASEFFLQHNAQQETNLHNLVVGDVKLVKTVFGSGLTVMIMLYLLVLPLVYTRLDAVRRIADALAVPVPESRHMLMTVAATLVILSVQMMTKWEPYEFIFSLMALSIFLNPRNADQVTNR</sequence>
<dbReference type="OrthoDB" id="7067875at2"/>
<accession>A0A1M7B693</accession>